<proteinExistence type="predicted"/>
<dbReference type="AlphaFoldDB" id="A0A645AG25"/>
<organism evidence="1">
    <name type="scientific">bioreactor metagenome</name>
    <dbReference type="NCBI Taxonomy" id="1076179"/>
    <lineage>
        <taxon>unclassified sequences</taxon>
        <taxon>metagenomes</taxon>
        <taxon>ecological metagenomes</taxon>
    </lineage>
</organism>
<reference evidence="1" key="1">
    <citation type="submission" date="2019-08" db="EMBL/GenBank/DDBJ databases">
        <authorList>
            <person name="Kucharzyk K."/>
            <person name="Murdoch R.W."/>
            <person name="Higgins S."/>
            <person name="Loffler F."/>
        </authorList>
    </citation>
    <scope>NUCLEOTIDE SEQUENCE</scope>
</reference>
<sequence>MHKLIFGIFFSALFSACQPADKLSNEQDDNARIDTAQVIADMNIRKKIFTQELFDTDSAKGLQQQIDTIELMYIAFACDCPHWVVAAEYNRIDSLNNGKHRDPTDNFVEFNDAEFSYYLEPADKKLTLPDYVEVT</sequence>
<gene>
    <name evidence="1" type="ORF">SDC9_96504</name>
</gene>
<name>A0A645AG25_9ZZZZ</name>
<evidence type="ECO:0000313" key="1">
    <source>
        <dbReference type="EMBL" id="MPM49773.1"/>
    </source>
</evidence>
<dbReference type="EMBL" id="VSSQ01012667">
    <property type="protein sequence ID" value="MPM49773.1"/>
    <property type="molecule type" value="Genomic_DNA"/>
</dbReference>
<accession>A0A645AG25</accession>
<comment type="caution">
    <text evidence="1">The sequence shown here is derived from an EMBL/GenBank/DDBJ whole genome shotgun (WGS) entry which is preliminary data.</text>
</comment>
<dbReference type="PROSITE" id="PS51257">
    <property type="entry name" value="PROKAR_LIPOPROTEIN"/>
    <property type="match status" value="1"/>
</dbReference>
<protein>
    <submittedName>
        <fullName evidence="1">Uncharacterized protein</fullName>
    </submittedName>
</protein>